<evidence type="ECO:0000313" key="3">
    <source>
        <dbReference type="Proteomes" id="UP000006512"/>
    </source>
</evidence>
<sequence>MPPRLADRAKARFRLKVSLGEAGVCLLVVNLFVMAGLFWKIEVNKPPVIATVSVTQLSRIYGQQFAADPSNTPEMIQLKTRIFLATTEKLLAQSAKQKGMVVFARECVLTGDSLDLTPQVSGAVDQALKSGALSMGGTGNAALNLAQ</sequence>
<evidence type="ECO:0000256" key="1">
    <source>
        <dbReference type="SAM" id="Phobius"/>
    </source>
</evidence>
<organism evidence="2 3">
    <name type="scientific">Asticcacaulis biprosthecium C19</name>
    <dbReference type="NCBI Taxonomy" id="715226"/>
    <lineage>
        <taxon>Bacteria</taxon>
        <taxon>Pseudomonadati</taxon>
        <taxon>Pseudomonadota</taxon>
        <taxon>Alphaproteobacteria</taxon>
        <taxon>Caulobacterales</taxon>
        <taxon>Caulobacteraceae</taxon>
        <taxon>Asticcacaulis</taxon>
    </lineage>
</organism>
<keyword evidence="1" id="KW-0472">Membrane</keyword>
<keyword evidence="1" id="KW-1133">Transmembrane helix</keyword>
<evidence type="ECO:0000313" key="2">
    <source>
        <dbReference type="EMBL" id="EGF93847.1"/>
    </source>
</evidence>
<dbReference type="STRING" id="715226.ABI_00790"/>
<dbReference type="Pfam" id="PF09677">
    <property type="entry name" value="TrbI_Ftype"/>
    <property type="match status" value="1"/>
</dbReference>
<gene>
    <name evidence="2" type="ORF">ABI_00790</name>
</gene>
<dbReference type="HOGENOM" id="CLU_1764232_0_0_5"/>
<dbReference type="AlphaFoldDB" id="F4QG36"/>
<dbReference type="EMBL" id="GL883076">
    <property type="protein sequence ID" value="EGF93847.1"/>
    <property type="molecule type" value="Genomic_DNA"/>
</dbReference>
<proteinExistence type="predicted"/>
<feature type="transmembrane region" description="Helical" evidence="1">
    <location>
        <begin position="21"/>
        <end position="39"/>
    </location>
</feature>
<protein>
    <submittedName>
        <fullName evidence="2">Uncharacterized protein</fullName>
    </submittedName>
</protein>
<reference evidence="3" key="1">
    <citation type="submission" date="2011-03" db="EMBL/GenBank/DDBJ databases">
        <title>Draft genome sequence of Brevundimonas diminuta.</title>
        <authorList>
            <person name="Brown P.J.B."/>
            <person name="Buechlein A."/>
            <person name="Hemmerich C."/>
            <person name="Brun Y.V."/>
        </authorList>
    </citation>
    <scope>NUCLEOTIDE SEQUENCE [LARGE SCALE GENOMIC DNA]</scope>
    <source>
        <strain evidence="3">C19</strain>
    </source>
</reference>
<name>F4QG36_9CAUL</name>
<keyword evidence="3" id="KW-1185">Reference proteome</keyword>
<accession>F4QG36</accession>
<keyword evidence="1" id="KW-0812">Transmembrane</keyword>
<dbReference type="Proteomes" id="UP000006512">
    <property type="component" value="Unassembled WGS sequence"/>
</dbReference>
<dbReference type="InterPro" id="IPR014115">
    <property type="entry name" value="TrbI_Ftype"/>
</dbReference>